<sequence>MIAAALYLLYRETFSLFYEQIQKTEINQEQRDGGEGWDEPFQGFPEGVNEPRKQQGARSGRMNNSQQGQRSHNRTRQSPGKQTAEILSKKMAVLASTFKPLDYTDRSFIFRNEIF</sequence>
<dbReference type="Proteomes" id="UP000324800">
    <property type="component" value="Unassembled WGS sequence"/>
</dbReference>
<accession>A0A5J4VKY4</accession>
<evidence type="ECO:0000313" key="2">
    <source>
        <dbReference type="EMBL" id="KAA6383242.1"/>
    </source>
</evidence>
<reference evidence="2 3" key="1">
    <citation type="submission" date="2019-03" db="EMBL/GenBank/DDBJ databases">
        <title>Single cell metagenomics reveals metabolic interactions within the superorganism composed of flagellate Streblomastix strix and complex community of Bacteroidetes bacteria on its surface.</title>
        <authorList>
            <person name="Treitli S.C."/>
            <person name="Kolisko M."/>
            <person name="Husnik F."/>
            <person name="Keeling P."/>
            <person name="Hampl V."/>
        </authorList>
    </citation>
    <scope>NUCLEOTIDE SEQUENCE [LARGE SCALE GENOMIC DNA]</scope>
    <source>
        <strain evidence="2">ST1C</strain>
    </source>
</reference>
<name>A0A5J4VKY4_9EUKA</name>
<gene>
    <name evidence="2" type="ORF">EZS28_021233</name>
</gene>
<organism evidence="2 3">
    <name type="scientific">Streblomastix strix</name>
    <dbReference type="NCBI Taxonomy" id="222440"/>
    <lineage>
        <taxon>Eukaryota</taxon>
        <taxon>Metamonada</taxon>
        <taxon>Preaxostyla</taxon>
        <taxon>Oxymonadida</taxon>
        <taxon>Streblomastigidae</taxon>
        <taxon>Streblomastix</taxon>
    </lineage>
</organism>
<dbReference type="AlphaFoldDB" id="A0A5J4VKY4"/>
<comment type="caution">
    <text evidence="2">The sequence shown here is derived from an EMBL/GenBank/DDBJ whole genome shotgun (WGS) entry which is preliminary data.</text>
</comment>
<protein>
    <submittedName>
        <fullName evidence="2">Uncharacterized protein</fullName>
    </submittedName>
</protein>
<evidence type="ECO:0000313" key="3">
    <source>
        <dbReference type="Proteomes" id="UP000324800"/>
    </source>
</evidence>
<feature type="region of interest" description="Disordered" evidence="1">
    <location>
        <begin position="27"/>
        <end position="84"/>
    </location>
</feature>
<evidence type="ECO:0000256" key="1">
    <source>
        <dbReference type="SAM" id="MobiDB-lite"/>
    </source>
</evidence>
<proteinExistence type="predicted"/>
<feature type="compositionally biased region" description="Polar residues" evidence="1">
    <location>
        <begin position="61"/>
        <end position="81"/>
    </location>
</feature>
<dbReference type="EMBL" id="SNRW01006352">
    <property type="protein sequence ID" value="KAA6383242.1"/>
    <property type="molecule type" value="Genomic_DNA"/>
</dbReference>